<accession>A0A0Q1DWT0</accession>
<dbReference type="STRING" id="1544416.Cocul_01489"/>
<evidence type="ECO:0000313" key="1">
    <source>
        <dbReference type="EMBL" id="KQB84678.1"/>
    </source>
</evidence>
<dbReference type="EMBL" id="LKST01000002">
    <property type="protein sequence ID" value="KQB84678.1"/>
    <property type="molecule type" value="Genomic_DNA"/>
</dbReference>
<gene>
    <name evidence="1" type="ORF">Cocul_01489</name>
</gene>
<protein>
    <submittedName>
        <fullName evidence="1">Uncharacterized protein</fullName>
    </submittedName>
</protein>
<dbReference type="Proteomes" id="UP000050517">
    <property type="component" value="Unassembled WGS sequence"/>
</dbReference>
<dbReference type="InterPro" id="IPR008407">
    <property type="entry name" value="Brnchd-chn_aa_trnsp_AzlD"/>
</dbReference>
<name>A0A0Q1DWT0_9CORY</name>
<reference evidence="1 2" key="1">
    <citation type="submission" date="2015-10" db="EMBL/GenBank/DDBJ databases">
        <title>Corynebacteirum lowii and Corynebacterium oculi species nova, derived from human clinical disease and and emended description of Corynebacterium mastiditis.</title>
        <authorList>
            <person name="Bernard K."/>
            <person name="Pacheco A.L."/>
            <person name="Mcdougall C."/>
            <person name="Burtx T."/>
            <person name="Weibe D."/>
            <person name="Tyler S."/>
            <person name="Olson A.B."/>
            <person name="Cnockaert M."/>
            <person name="Eguchi H."/>
            <person name="Kuwahara T."/>
            <person name="Nakayama-Imaohji H."/>
            <person name="Boudewijins M."/>
            <person name="Van Hoecke F."/>
            <person name="Bernier A.-M."/>
            <person name="Vandamme P."/>
        </authorList>
    </citation>
    <scope>NUCLEOTIDE SEQUENCE [LARGE SCALE GENOMIC DNA]</scope>
    <source>
        <strain evidence="1 2">NML 130210</strain>
    </source>
</reference>
<dbReference type="Pfam" id="PF05437">
    <property type="entry name" value="AzlD"/>
    <property type="match status" value="1"/>
</dbReference>
<organism evidence="1 2">
    <name type="scientific">Corynebacterium oculi</name>
    <dbReference type="NCBI Taxonomy" id="1544416"/>
    <lineage>
        <taxon>Bacteria</taxon>
        <taxon>Bacillati</taxon>
        <taxon>Actinomycetota</taxon>
        <taxon>Actinomycetes</taxon>
        <taxon>Mycobacteriales</taxon>
        <taxon>Corynebacteriaceae</taxon>
        <taxon>Corynebacterium</taxon>
    </lineage>
</organism>
<proteinExistence type="predicted"/>
<evidence type="ECO:0000313" key="2">
    <source>
        <dbReference type="Proteomes" id="UP000050517"/>
    </source>
</evidence>
<comment type="caution">
    <text evidence="1">The sequence shown here is derived from an EMBL/GenBank/DDBJ whole genome shotgun (WGS) entry which is preliminary data.</text>
</comment>
<dbReference type="PATRIC" id="fig|1544416.3.peg.1493"/>
<dbReference type="AlphaFoldDB" id="A0A0Q1DWT0"/>
<keyword evidence="2" id="KW-1185">Reference proteome</keyword>
<sequence length="55" mass="5356">MPVGVMVVLVVYTVAGQGQNPGGLGASLLAGAATLALHAWKRQAASPSLGAPPCT</sequence>